<reference evidence="1" key="1">
    <citation type="submission" date="2016-07" db="EMBL/GenBank/DDBJ databases">
        <title>Comparative genomics of the Campylobacter concisus group.</title>
        <authorList>
            <person name="Miller W.G."/>
            <person name="Yee E."/>
            <person name="Chapman M.H."/>
            <person name="Huynh S."/>
            <person name="Bono J.L."/>
            <person name="On S.L.W."/>
            <person name="StLeger J."/>
            <person name="Foster G."/>
            <person name="Parker C.T."/>
        </authorList>
    </citation>
    <scope>NUCLEOTIDE SEQUENCE</scope>
    <source>
        <strain evidence="1">525.92</strain>
    </source>
</reference>
<gene>
    <name evidence="1" type="ORF">CCV52592_0061</name>
</gene>
<dbReference type="KEGG" id="ccv:CCV52592_0061"/>
<dbReference type="Proteomes" id="UP000006380">
    <property type="component" value="Chromosome"/>
</dbReference>
<protein>
    <submittedName>
        <fullName evidence="1">Uncharacterized protein</fullName>
    </submittedName>
</protein>
<proteinExistence type="predicted"/>
<name>A7H0X3_CAMC5</name>
<evidence type="ECO:0000313" key="2">
    <source>
        <dbReference type="Proteomes" id="UP000006380"/>
    </source>
</evidence>
<accession>A7H0X3</accession>
<organism evidence="1 2">
    <name type="scientific">Campylobacter curvus (strain 525.92)</name>
    <dbReference type="NCBI Taxonomy" id="360105"/>
    <lineage>
        <taxon>Bacteria</taxon>
        <taxon>Pseudomonadati</taxon>
        <taxon>Campylobacterota</taxon>
        <taxon>Epsilonproteobacteria</taxon>
        <taxon>Campylobacterales</taxon>
        <taxon>Campylobacteraceae</taxon>
        <taxon>Campylobacter</taxon>
    </lineage>
</organism>
<dbReference type="AlphaFoldDB" id="A7H0X3"/>
<evidence type="ECO:0000313" key="1">
    <source>
        <dbReference type="EMBL" id="EAU00365.3"/>
    </source>
</evidence>
<sequence>MQSFVDGKVIQYHLRGEEGHWWDIKEPCWAWDASDYRVKPEAELTHNFKTGDEVILKYSCKGGALTQNDICKVKDVDNDSLQLDISDFPYCPNDFVKVDDVLWYWEYQHKNGLWCITSCRLTKEGIIKHLSEYRAINLIPLYALGARLPENEAKDD</sequence>
<dbReference type="EMBL" id="CP000767">
    <property type="protein sequence ID" value="EAU00365.3"/>
    <property type="molecule type" value="Genomic_DNA"/>
</dbReference>
<keyword evidence="2" id="KW-1185">Reference proteome</keyword>